<comment type="caution">
    <text evidence="2">The sequence shown here is derived from an EMBL/GenBank/DDBJ whole genome shotgun (WGS) entry which is preliminary data.</text>
</comment>
<reference evidence="2 3" key="1">
    <citation type="submission" date="2019-09" db="EMBL/GenBank/DDBJ databases">
        <title>YIM 48816 draft genome.</title>
        <authorList>
            <person name="Jiang L."/>
        </authorList>
    </citation>
    <scope>NUCLEOTIDE SEQUENCE [LARGE SCALE GENOMIC DNA]</scope>
    <source>
        <strain evidence="2 3">YIM 48816</strain>
    </source>
</reference>
<organism evidence="2 3">
    <name type="scientific">Methylobacterium soli</name>
    <dbReference type="NCBI Taxonomy" id="553447"/>
    <lineage>
        <taxon>Bacteria</taxon>
        <taxon>Pseudomonadati</taxon>
        <taxon>Pseudomonadota</taxon>
        <taxon>Alphaproteobacteria</taxon>
        <taxon>Hyphomicrobiales</taxon>
        <taxon>Methylobacteriaceae</taxon>
        <taxon>Methylobacterium</taxon>
    </lineage>
</organism>
<accession>A0A6L3SS06</accession>
<dbReference type="PANTHER" id="PTHR30386:SF17">
    <property type="entry name" value="ALKALINE PROTEASE SECRETION PROTEIN APRE"/>
    <property type="match status" value="1"/>
</dbReference>
<dbReference type="Pfam" id="PF26002">
    <property type="entry name" value="Beta-barrel_AprE"/>
    <property type="match status" value="1"/>
</dbReference>
<dbReference type="AlphaFoldDB" id="A0A6L3SS06"/>
<proteinExistence type="predicted"/>
<dbReference type="Gene3D" id="2.40.30.170">
    <property type="match status" value="1"/>
</dbReference>
<evidence type="ECO:0000313" key="2">
    <source>
        <dbReference type="EMBL" id="KAB1074505.1"/>
    </source>
</evidence>
<dbReference type="PANTHER" id="PTHR30386">
    <property type="entry name" value="MEMBRANE FUSION SUBUNIT OF EMRAB-TOLC MULTIDRUG EFFLUX PUMP"/>
    <property type="match status" value="1"/>
</dbReference>
<dbReference type="RefSeq" id="WP_191971007.1">
    <property type="nucleotide sequence ID" value="NZ_VZZK01000037.1"/>
</dbReference>
<evidence type="ECO:0000313" key="3">
    <source>
        <dbReference type="Proteomes" id="UP000474159"/>
    </source>
</evidence>
<dbReference type="PRINTS" id="PR01490">
    <property type="entry name" value="RTXTOXIND"/>
</dbReference>
<gene>
    <name evidence="2" type="ORF">F6X53_25795</name>
</gene>
<protein>
    <submittedName>
        <fullName evidence="2">HlyD family type I secretion periplasmic adaptor subunit</fullName>
    </submittedName>
</protein>
<feature type="domain" description="AprE-like beta-barrel" evidence="1">
    <location>
        <begin position="1"/>
        <end position="80"/>
    </location>
</feature>
<name>A0A6L3SS06_9HYPH</name>
<dbReference type="InterPro" id="IPR058982">
    <property type="entry name" value="Beta-barrel_AprE"/>
</dbReference>
<feature type="non-terminal residue" evidence="2">
    <location>
        <position position="1"/>
    </location>
</feature>
<dbReference type="EMBL" id="VZZK01000037">
    <property type="protein sequence ID" value="KAB1074505.1"/>
    <property type="molecule type" value="Genomic_DNA"/>
</dbReference>
<evidence type="ECO:0000259" key="1">
    <source>
        <dbReference type="Pfam" id="PF26002"/>
    </source>
</evidence>
<dbReference type="Proteomes" id="UP000474159">
    <property type="component" value="Unassembled WGS sequence"/>
</dbReference>
<dbReference type="InterPro" id="IPR050739">
    <property type="entry name" value="MFP"/>
</dbReference>
<sequence>DIDNVRLTQKAILRFPAFNQRVTPEIDGQVSRVSADVTTDPKSGMSYYTARIRVAEDQRERLGGVRLVPGMPVEAFMQIGERSVLSYLTKPLTDQIAKAWRER</sequence>
<keyword evidence="3" id="KW-1185">Reference proteome</keyword>